<dbReference type="FunFam" id="3.40.50.200:FF:000006">
    <property type="entry name" value="Subtilisin-like protease SBT1.5"/>
    <property type="match status" value="1"/>
</dbReference>
<feature type="domain" description="Peptidase S8/S53" evidence="11">
    <location>
        <begin position="133"/>
        <end position="563"/>
    </location>
</feature>
<dbReference type="PANTHER" id="PTHR10795">
    <property type="entry name" value="PROPROTEIN CONVERTASE SUBTILISIN/KEXIN"/>
    <property type="match status" value="1"/>
</dbReference>
<dbReference type="Pfam" id="PF05922">
    <property type="entry name" value="Inhibitor_I9"/>
    <property type="match status" value="1"/>
</dbReference>
<dbReference type="InterPro" id="IPR015500">
    <property type="entry name" value="Peptidase_S8_subtilisin-rel"/>
</dbReference>
<dbReference type="InterPro" id="IPR023828">
    <property type="entry name" value="Peptidase_S8_Ser-AS"/>
</dbReference>
<accession>A0AAE1TBT5</accession>
<dbReference type="Pfam" id="PF00082">
    <property type="entry name" value="Peptidase_S8"/>
    <property type="match status" value="1"/>
</dbReference>
<dbReference type="InterPro" id="IPR000209">
    <property type="entry name" value="Peptidase_S8/S53_dom"/>
</dbReference>
<sequence length="726" mass="78342">MAKHSSIIFLACFVIPLLLCDASSDDVEHLKTYIVYMGSLPEESSYSPTSHHLRMLQQVTKETEAASSLLIRSYKRSFNGFAAKLTEEQRDKIAEMEEVVSVFPSTTLHTHTTRSWDFMGLVQSTKRNVSGESDVIIGFLDTGIWPESESFTDKGFGPPPKKWKGTCAGGKNFTCNDKIIGARFYNNDSARDNEGHGSHTASTAAGNNVNGASFYGIAQGTARGGVPSARIAVYKTCGDQGCHSAGILAAFDDAIADGVDLLSLSLGRTMPQQHLYDDNDVITIGSFHAMAKGILTVQSAGNFGPEPNTITSIAPWILSVAASTIDRKIIDKLVLGNGTTLVGDSINSFDPKRTKYPIAKCANRIHSDVCGCLKSEIQGKIVLCNDRIDIEAHQAGAVGSIEKESEESNVPAGVRIFPDLILSPKDYNVVESYSKSSENPEAAIMKSESILDTTAPIIAEFSSRGPSKAVPEILKPDITAPGINILAAYSPLVSPSGFDELDPRRVEYNIISGTSMACPHVSGIAAFVKSFHPDWSPAAIKSAIMTTAKPLSGSKDYFAYGSGHVNPVQAIDPGLVYDLSKQDYLEVLCNLGYNTSIIKRISGDRNITCPKSPARSLIRNTNFPSILVEIQSTKPFNVEIKRTVTNVGLFNSKYKVIIQSTRGVNITVEPKVLSFKSLNEKQSFVARVVGGKLETGTVLFASLVWSDGTHNVRSPIVVNVLNSIRA</sequence>
<dbReference type="FunFam" id="3.30.70.80:FF:000002">
    <property type="entry name" value="Subtilisin-like protease SBT5.3"/>
    <property type="match status" value="1"/>
</dbReference>
<dbReference type="PROSITE" id="PS00138">
    <property type="entry name" value="SUBTILASE_SER"/>
    <property type="match status" value="1"/>
</dbReference>
<feature type="active site" description="Charge relay system" evidence="8 9">
    <location>
        <position position="196"/>
    </location>
</feature>
<evidence type="ECO:0000256" key="1">
    <source>
        <dbReference type="ARBA" id="ARBA00004613"/>
    </source>
</evidence>
<comment type="subcellular location">
    <subcellularLocation>
        <location evidence="1">Secreted</location>
    </subcellularLocation>
</comment>
<dbReference type="Pfam" id="PF17766">
    <property type="entry name" value="fn3_6"/>
    <property type="match status" value="1"/>
</dbReference>
<dbReference type="Gene3D" id="2.60.40.2310">
    <property type="match status" value="1"/>
</dbReference>
<dbReference type="InterPro" id="IPR037045">
    <property type="entry name" value="S8pro/Inhibitor_I9_sf"/>
</dbReference>
<comment type="similarity">
    <text evidence="2 9">Belongs to the peptidase S8 family.</text>
</comment>
<dbReference type="InterPro" id="IPR034197">
    <property type="entry name" value="Peptidases_S8_3"/>
</dbReference>
<dbReference type="InterPro" id="IPR045051">
    <property type="entry name" value="SBT"/>
</dbReference>
<evidence type="ECO:0000256" key="3">
    <source>
        <dbReference type="ARBA" id="ARBA00022525"/>
    </source>
</evidence>
<keyword evidence="5 10" id="KW-0732">Signal</keyword>
<gene>
    <name evidence="14" type="ORF">QN277_016666</name>
</gene>
<dbReference type="EMBL" id="JAWXYG010000003">
    <property type="protein sequence ID" value="KAK4278886.1"/>
    <property type="molecule type" value="Genomic_DNA"/>
</dbReference>
<dbReference type="FunFam" id="2.60.40.2310:FF:000001">
    <property type="entry name" value="Subtilisin-like protease SBT1.5"/>
    <property type="match status" value="1"/>
</dbReference>
<organism evidence="14 15">
    <name type="scientific">Acacia crassicarpa</name>
    <name type="common">northern wattle</name>
    <dbReference type="NCBI Taxonomy" id="499986"/>
    <lineage>
        <taxon>Eukaryota</taxon>
        <taxon>Viridiplantae</taxon>
        <taxon>Streptophyta</taxon>
        <taxon>Embryophyta</taxon>
        <taxon>Tracheophyta</taxon>
        <taxon>Spermatophyta</taxon>
        <taxon>Magnoliopsida</taxon>
        <taxon>eudicotyledons</taxon>
        <taxon>Gunneridae</taxon>
        <taxon>Pentapetalae</taxon>
        <taxon>rosids</taxon>
        <taxon>fabids</taxon>
        <taxon>Fabales</taxon>
        <taxon>Fabaceae</taxon>
        <taxon>Caesalpinioideae</taxon>
        <taxon>mimosoid clade</taxon>
        <taxon>Acacieae</taxon>
        <taxon>Acacia</taxon>
    </lineage>
</organism>
<dbReference type="CDD" id="cd04852">
    <property type="entry name" value="Peptidases_S8_3"/>
    <property type="match status" value="1"/>
</dbReference>
<comment type="caution">
    <text evidence="14">The sequence shown here is derived from an EMBL/GenBank/DDBJ whole genome shotgun (WGS) entry which is preliminary data.</text>
</comment>
<keyword evidence="4 9" id="KW-0645">Protease</keyword>
<feature type="signal peptide" evidence="10">
    <location>
        <begin position="1"/>
        <end position="22"/>
    </location>
</feature>
<feature type="active site" description="Charge relay system" evidence="8 9">
    <location>
        <position position="515"/>
    </location>
</feature>
<feature type="domain" description="Inhibitor I9" evidence="12">
    <location>
        <begin position="32"/>
        <end position="111"/>
    </location>
</feature>
<proteinExistence type="inferred from homology"/>
<dbReference type="PROSITE" id="PS51892">
    <property type="entry name" value="SUBTILASE"/>
    <property type="match status" value="1"/>
</dbReference>
<feature type="domain" description="Subtilisin-like protease fibronectin type-III" evidence="13">
    <location>
        <begin position="621"/>
        <end position="718"/>
    </location>
</feature>
<dbReference type="GO" id="GO:0009609">
    <property type="term" value="P:response to symbiotic bacterium"/>
    <property type="evidence" value="ECO:0007669"/>
    <property type="project" value="UniProtKB-ARBA"/>
</dbReference>
<keyword evidence="15" id="KW-1185">Reference proteome</keyword>
<evidence type="ECO:0000259" key="11">
    <source>
        <dbReference type="Pfam" id="PF00082"/>
    </source>
</evidence>
<evidence type="ECO:0000259" key="13">
    <source>
        <dbReference type="Pfam" id="PF17766"/>
    </source>
</evidence>
<evidence type="ECO:0000256" key="2">
    <source>
        <dbReference type="ARBA" id="ARBA00011073"/>
    </source>
</evidence>
<evidence type="ECO:0000256" key="9">
    <source>
        <dbReference type="PROSITE-ProRule" id="PRU01240"/>
    </source>
</evidence>
<dbReference type="GO" id="GO:0005576">
    <property type="term" value="C:extracellular region"/>
    <property type="evidence" value="ECO:0007669"/>
    <property type="project" value="UniProtKB-SubCell"/>
</dbReference>
<dbReference type="PRINTS" id="PR00723">
    <property type="entry name" value="SUBTILISIN"/>
</dbReference>
<feature type="active site" description="Charge relay system" evidence="8 9">
    <location>
        <position position="141"/>
    </location>
</feature>
<dbReference type="InterPro" id="IPR036852">
    <property type="entry name" value="Peptidase_S8/S53_dom_sf"/>
</dbReference>
<dbReference type="GO" id="GO:0004252">
    <property type="term" value="F:serine-type endopeptidase activity"/>
    <property type="evidence" value="ECO:0007669"/>
    <property type="project" value="UniProtKB-UniRule"/>
</dbReference>
<dbReference type="Gene3D" id="3.40.50.200">
    <property type="entry name" value="Peptidase S8/S53 domain"/>
    <property type="match status" value="1"/>
</dbReference>
<feature type="chain" id="PRO_5042058708" evidence="10">
    <location>
        <begin position="23"/>
        <end position="726"/>
    </location>
</feature>
<dbReference type="Gene3D" id="3.30.70.80">
    <property type="entry name" value="Peptidase S8 propeptide/proteinase inhibitor I9"/>
    <property type="match status" value="1"/>
</dbReference>
<dbReference type="CDD" id="cd02120">
    <property type="entry name" value="PA_subtilisin_like"/>
    <property type="match status" value="1"/>
</dbReference>
<evidence type="ECO:0000259" key="12">
    <source>
        <dbReference type="Pfam" id="PF05922"/>
    </source>
</evidence>
<dbReference type="InterPro" id="IPR041469">
    <property type="entry name" value="Subtilisin-like_FN3"/>
</dbReference>
<dbReference type="InterPro" id="IPR010259">
    <property type="entry name" value="S8pro/Inhibitor_I9"/>
</dbReference>
<dbReference type="Proteomes" id="UP001293593">
    <property type="component" value="Unassembled WGS sequence"/>
</dbReference>
<keyword evidence="3" id="KW-0964">Secreted</keyword>
<keyword evidence="7 9" id="KW-0720">Serine protease</keyword>
<protein>
    <submittedName>
        <fullName evidence="14">Uncharacterized protein</fullName>
    </submittedName>
</protein>
<evidence type="ECO:0000256" key="6">
    <source>
        <dbReference type="ARBA" id="ARBA00022801"/>
    </source>
</evidence>
<evidence type="ECO:0000256" key="8">
    <source>
        <dbReference type="PIRSR" id="PIRSR615500-1"/>
    </source>
</evidence>
<dbReference type="AlphaFoldDB" id="A0AAE1TBT5"/>
<evidence type="ECO:0000256" key="4">
    <source>
        <dbReference type="ARBA" id="ARBA00022670"/>
    </source>
</evidence>
<keyword evidence="6 9" id="KW-0378">Hydrolase</keyword>
<dbReference type="SUPFAM" id="SSF52743">
    <property type="entry name" value="Subtilisin-like"/>
    <property type="match status" value="1"/>
</dbReference>
<dbReference type="GO" id="GO:0006508">
    <property type="term" value="P:proteolysis"/>
    <property type="evidence" value="ECO:0007669"/>
    <property type="project" value="UniProtKB-KW"/>
</dbReference>
<name>A0AAE1TBT5_9FABA</name>
<reference evidence="14" key="1">
    <citation type="submission" date="2023-10" db="EMBL/GenBank/DDBJ databases">
        <title>Chromosome-level genome of the transformable northern wattle, Acacia crassicarpa.</title>
        <authorList>
            <person name="Massaro I."/>
            <person name="Sinha N.R."/>
            <person name="Poethig S."/>
            <person name="Leichty A.R."/>
        </authorList>
    </citation>
    <scope>NUCLEOTIDE SEQUENCE</scope>
    <source>
        <strain evidence="14">Acra3RX</strain>
        <tissue evidence="14">Leaf</tissue>
    </source>
</reference>
<evidence type="ECO:0000256" key="5">
    <source>
        <dbReference type="ARBA" id="ARBA00022729"/>
    </source>
</evidence>
<evidence type="ECO:0000256" key="10">
    <source>
        <dbReference type="SAM" id="SignalP"/>
    </source>
</evidence>
<evidence type="ECO:0000313" key="15">
    <source>
        <dbReference type="Proteomes" id="UP001293593"/>
    </source>
</evidence>
<dbReference type="Gene3D" id="3.50.30.30">
    <property type="match status" value="1"/>
</dbReference>
<evidence type="ECO:0000313" key="14">
    <source>
        <dbReference type="EMBL" id="KAK4278886.1"/>
    </source>
</evidence>
<evidence type="ECO:0000256" key="7">
    <source>
        <dbReference type="ARBA" id="ARBA00022825"/>
    </source>
</evidence>